<dbReference type="GO" id="GO:0016760">
    <property type="term" value="F:cellulose synthase (UDP-forming) activity"/>
    <property type="evidence" value="ECO:0007669"/>
    <property type="project" value="InterPro"/>
</dbReference>
<sequence length="293" mass="33906">MFKYEKEGHLSKLSAFDIFVSTVDPIKEPPLVTVNTVLSILVVDYPMDKVSCFVSDDGATMLIFDALPETFEFAKKWVPFCKKFNVEPRAPNFYFSHKLDYLKDKIYPSFVKDRRAIKTMQDGTLLPRNNVRDPPGMIQVFRGQSERLDTDGNQLPRLVYISMEKRPGHNHHKKAGVMNPLTKKPHLLRSYNCLPKWEYYGCCYSRKKKKASKDKSDKKKRNSKIVEERTPLLALEDAEKSFEVGFDCLVKCKFLNDRGVTGVWGYRGYGGYWLFYLNLEDTSMGQGNKSDFK</sequence>
<protein>
    <recommendedName>
        <fullName evidence="11">Cellulose synthase</fullName>
    </recommendedName>
</protein>
<evidence type="ECO:0000256" key="7">
    <source>
        <dbReference type="ARBA" id="ARBA00023316"/>
    </source>
</evidence>
<dbReference type="OrthoDB" id="72851at2759"/>
<gene>
    <name evidence="9" type="ORF">GIB67_007140</name>
</gene>
<keyword evidence="10" id="KW-1185">Reference proteome</keyword>
<keyword evidence="6" id="KW-0472">Membrane</keyword>
<accession>A0A7J7MLD6</accession>
<proteinExistence type="predicted"/>
<evidence type="ECO:0000256" key="2">
    <source>
        <dbReference type="ARBA" id="ARBA00022676"/>
    </source>
</evidence>
<evidence type="ECO:0000256" key="1">
    <source>
        <dbReference type="ARBA" id="ARBA00004308"/>
    </source>
</evidence>
<comment type="caution">
    <text evidence="9">The sequence shown here is derived from an EMBL/GenBank/DDBJ whole genome shotgun (WGS) entry which is preliminary data.</text>
</comment>
<dbReference type="GO" id="GO:0071555">
    <property type="term" value="P:cell wall organization"/>
    <property type="evidence" value="ECO:0007669"/>
    <property type="project" value="UniProtKB-KW"/>
</dbReference>
<dbReference type="InterPro" id="IPR005150">
    <property type="entry name" value="Cellulose_synth"/>
</dbReference>
<dbReference type="PANTHER" id="PTHR13301">
    <property type="entry name" value="X-BOX TRANSCRIPTION FACTOR-RELATED"/>
    <property type="match status" value="1"/>
</dbReference>
<organism evidence="9 10">
    <name type="scientific">Kingdonia uniflora</name>
    <dbReference type="NCBI Taxonomy" id="39325"/>
    <lineage>
        <taxon>Eukaryota</taxon>
        <taxon>Viridiplantae</taxon>
        <taxon>Streptophyta</taxon>
        <taxon>Embryophyta</taxon>
        <taxon>Tracheophyta</taxon>
        <taxon>Spermatophyta</taxon>
        <taxon>Magnoliopsida</taxon>
        <taxon>Ranunculales</taxon>
        <taxon>Circaeasteraceae</taxon>
        <taxon>Kingdonia</taxon>
    </lineage>
</organism>
<feature type="binding site" evidence="8">
    <location>
        <position position="173"/>
    </location>
    <ligand>
        <name>UDP-alpha-D-glucose</name>
        <dbReference type="ChEBI" id="CHEBI:58885"/>
    </ligand>
</feature>
<dbReference type="GO" id="GO:0016020">
    <property type="term" value="C:membrane"/>
    <property type="evidence" value="ECO:0007669"/>
    <property type="project" value="InterPro"/>
</dbReference>
<feature type="binding site" evidence="8">
    <location>
        <position position="21"/>
    </location>
    <ligand>
        <name>UDP-alpha-D-glucose</name>
        <dbReference type="ChEBI" id="CHEBI:58885"/>
    </ligand>
</feature>
<keyword evidence="3" id="KW-0808">Transferase</keyword>
<evidence type="ECO:0000256" key="4">
    <source>
        <dbReference type="ARBA" id="ARBA00022692"/>
    </source>
</evidence>
<evidence type="ECO:0000313" key="10">
    <source>
        <dbReference type="Proteomes" id="UP000541444"/>
    </source>
</evidence>
<keyword evidence="2" id="KW-0328">Glycosyltransferase</keyword>
<dbReference type="Pfam" id="PF03552">
    <property type="entry name" value="Cellulose_synt"/>
    <property type="match status" value="2"/>
</dbReference>
<reference evidence="9 10" key="1">
    <citation type="journal article" date="2020" name="IScience">
        <title>Genome Sequencing of the Endangered Kingdonia uniflora (Circaeasteraceae, Ranunculales) Reveals Potential Mechanisms of Evolutionary Specialization.</title>
        <authorList>
            <person name="Sun Y."/>
            <person name="Deng T."/>
            <person name="Zhang A."/>
            <person name="Moore M.J."/>
            <person name="Landis J.B."/>
            <person name="Lin N."/>
            <person name="Zhang H."/>
            <person name="Zhang X."/>
            <person name="Huang J."/>
            <person name="Zhang X."/>
            <person name="Sun H."/>
            <person name="Wang H."/>
        </authorList>
    </citation>
    <scope>NUCLEOTIDE SEQUENCE [LARGE SCALE GENOMIC DNA]</scope>
    <source>
        <strain evidence="9">TB1705</strain>
        <tissue evidence="9">Leaf</tissue>
    </source>
</reference>
<keyword evidence="7" id="KW-0961">Cell wall biogenesis/degradation</keyword>
<evidence type="ECO:0000256" key="8">
    <source>
        <dbReference type="PIRSR" id="PIRSR605150-2"/>
    </source>
</evidence>
<evidence type="ECO:0000256" key="3">
    <source>
        <dbReference type="ARBA" id="ARBA00022679"/>
    </source>
</evidence>
<keyword evidence="4" id="KW-0812">Transmembrane</keyword>
<feature type="binding site" evidence="8">
    <location>
        <position position="57"/>
    </location>
    <ligand>
        <name>UDP-alpha-D-glucose</name>
        <dbReference type="ChEBI" id="CHEBI:58885"/>
    </ligand>
</feature>
<comment type="subcellular location">
    <subcellularLocation>
        <location evidence="1">Endomembrane system</location>
    </subcellularLocation>
</comment>
<evidence type="ECO:0000256" key="5">
    <source>
        <dbReference type="ARBA" id="ARBA00022989"/>
    </source>
</evidence>
<feature type="binding site" evidence="8">
    <location>
        <position position="27"/>
    </location>
    <ligand>
        <name>UDP-alpha-D-glucose</name>
        <dbReference type="ChEBI" id="CHEBI:58885"/>
    </ligand>
</feature>
<feature type="binding site" evidence="8">
    <location>
        <position position="28"/>
    </location>
    <ligand>
        <name>UDP-alpha-D-glucose</name>
        <dbReference type="ChEBI" id="CHEBI:58885"/>
    </ligand>
</feature>
<dbReference type="GO" id="GO:0012505">
    <property type="term" value="C:endomembrane system"/>
    <property type="evidence" value="ECO:0007669"/>
    <property type="project" value="UniProtKB-SubCell"/>
</dbReference>
<dbReference type="EMBL" id="JACGCM010001406">
    <property type="protein sequence ID" value="KAF6155703.1"/>
    <property type="molecule type" value="Genomic_DNA"/>
</dbReference>
<dbReference type="AlphaFoldDB" id="A0A7J7MLD6"/>
<evidence type="ECO:0000256" key="6">
    <source>
        <dbReference type="ARBA" id="ARBA00023136"/>
    </source>
</evidence>
<dbReference type="GO" id="GO:0030244">
    <property type="term" value="P:cellulose biosynthetic process"/>
    <property type="evidence" value="ECO:0007669"/>
    <property type="project" value="InterPro"/>
</dbReference>
<evidence type="ECO:0008006" key="11">
    <source>
        <dbReference type="Google" id="ProtNLM"/>
    </source>
</evidence>
<dbReference type="Proteomes" id="UP000541444">
    <property type="component" value="Unassembled WGS sequence"/>
</dbReference>
<evidence type="ECO:0000313" key="9">
    <source>
        <dbReference type="EMBL" id="KAF6155703.1"/>
    </source>
</evidence>
<keyword evidence="5" id="KW-1133">Transmembrane helix</keyword>
<name>A0A7J7MLD6_9MAGN</name>